<feature type="transmembrane region" description="Helical" evidence="6">
    <location>
        <begin position="513"/>
        <end position="535"/>
    </location>
</feature>
<organism evidence="9 10">
    <name type="scientific">Desmophyllum pertusum</name>
    <dbReference type="NCBI Taxonomy" id="174260"/>
    <lineage>
        <taxon>Eukaryota</taxon>
        <taxon>Metazoa</taxon>
        <taxon>Cnidaria</taxon>
        <taxon>Anthozoa</taxon>
        <taxon>Hexacorallia</taxon>
        <taxon>Scleractinia</taxon>
        <taxon>Caryophylliina</taxon>
        <taxon>Caryophylliidae</taxon>
        <taxon>Desmophyllum</taxon>
    </lineage>
</organism>
<dbReference type="InterPro" id="IPR001212">
    <property type="entry name" value="Somatomedin_B_dom"/>
</dbReference>
<evidence type="ECO:0000313" key="9">
    <source>
        <dbReference type="EMBL" id="KAJ7380756.1"/>
    </source>
</evidence>
<feature type="domain" description="G-protein coupled receptors family 2 profile 2" evidence="7">
    <location>
        <begin position="455"/>
        <end position="705"/>
    </location>
</feature>
<protein>
    <recommendedName>
        <fullName evidence="11">G-protein coupled receptors family 2 profile 2 domain-containing protein</fullName>
    </recommendedName>
</protein>
<sequence length="739" mass="83012">MGILSLCFLAVLAAYGPFIGRGIFGARFEDLFSNGYFISIVSLMCPGPCQPFHLHHTKLCRELQTFVQDEGVGKFCNLTRASCNLNVSTRGPLSRKDAFKWSDCYCDELCEEIGDCCVDYYEWNAPRPSTRRSNSVTLTCRRAPSDISDYHFGYIMVGSCPPTWNDVETSRGCTSSNYSADPLTALPVFDAAMNVTYANTYCAMCHDKTRDLHLWNLRIVYPRSIRHTALRDIQYPSRMWQAIPVGEVTPDRCVATPSHAHTNPDTKIKDLCRSYANGIFVQTRSDNKIFKNPHCALVAGYNLSAANVKIACGSRLDIRYPPKMRSAIFVFSLHAKPSNSLLENIIRMDFSCSINEVYNPFKGRCMPVPTIPYSVLSNDTNKTEQCRGPHFSSNEFHILSNNSIFLRPHHKIYPNESYILVNQSLILCSNFSRNYTKWIVTPGEKEKSPAHSLALRILTYVGFSLSIISLLFLLVTYFLFAELRTYPGKKVMHLSCAMIAMQSVYFASDPDVVSSAVCAVMGALLHYFILAVFLWMSVIAHNTQKTFSNPDVNPSNPSVIAKRRKRYIRYSLLSWGFPLVVVGICVVLQLTNTGNVAYGNEDGCQLSLPARTYAVAFPVSLMLFFNIIALIRTGIAIKQLGQGNTAATNQRNLPLIVLKLTVVMGMSWILGFVLAFYPTPYIEYPFVIINSCQGVLICFSFVIKKNVFALYKQRFMIETHPAEPATTTAEKRCTEDLQP</sequence>
<keyword evidence="4 6" id="KW-0472">Membrane</keyword>
<evidence type="ECO:0000259" key="7">
    <source>
        <dbReference type="PROSITE" id="PS50261"/>
    </source>
</evidence>
<dbReference type="Pfam" id="PF00002">
    <property type="entry name" value="7tm_2"/>
    <property type="match status" value="1"/>
</dbReference>
<dbReference type="PANTHER" id="PTHR45902:SF1">
    <property type="entry name" value="LATROPHILIN RECEPTOR-LIKE PROTEIN A"/>
    <property type="match status" value="1"/>
</dbReference>
<keyword evidence="5" id="KW-1015">Disulfide bond</keyword>
<reference evidence="9" key="1">
    <citation type="submission" date="2023-01" db="EMBL/GenBank/DDBJ databases">
        <title>Genome assembly of the deep-sea coral Lophelia pertusa.</title>
        <authorList>
            <person name="Herrera S."/>
            <person name="Cordes E."/>
        </authorList>
    </citation>
    <scope>NUCLEOTIDE SEQUENCE</scope>
    <source>
        <strain evidence="9">USNM1676648</strain>
        <tissue evidence="9">Polyp</tissue>
    </source>
</reference>
<name>A0A9X0CZ23_9CNID</name>
<dbReference type="InterPro" id="IPR036024">
    <property type="entry name" value="Somatomedin_B-like_dom_sf"/>
</dbReference>
<proteinExistence type="predicted"/>
<dbReference type="PROSITE" id="PS50261">
    <property type="entry name" value="G_PROTEIN_RECEP_F2_4"/>
    <property type="match status" value="1"/>
</dbReference>
<feature type="transmembrane region" description="Helical" evidence="6">
    <location>
        <begin position="572"/>
        <end position="592"/>
    </location>
</feature>
<evidence type="ECO:0000256" key="1">
    <source>
        <dbReference type="ARBA" id="ARBA00004141"/>
    </source>
</evidence>
<keyword evidence="3 6" id="KW-1133">Transmembrane helix</keyword>
<evidence type="ECO:0000256" key="4">
    <source>
        <dbReference type="ARBA" id="ARBA00023136"/>
    </source>
</evidence>
<dbReference type="SUPFAM" id="SSF90188">
    <property type="entry name" value="Somatomedin B domain"/>
    <property type="match status" value="1"/>
</dbReference>
<feature type="transmembrane region" description="Helical" evidence="6">
    <location>
        <begin position="457"/>
        <end position="479"/>
    </location>
</feature>
<feature type="transmembrane region" description="Helical" evidence="6">
    <location>
        <begin position="491"/>
        <end position="507"/>
    </location>
</feature>
<dbReference type="GO" id="GO:0016020">
    <property type="term" value="C:membrane"/>
    <property type="evidence" value="ECO:0007669"/>
    <property type="project" value="UniProtKB-SubCell"/>
</dbReference>
<dbReference type="InterPro" id="IPR017981">
    <property type="entry name" value="GPCR_2-like_7TM"/>
</dbReference>
<dbReference type="Proteomes" id="UP001163046">
    <property type="component" value="Unassembled WGS sequence"/>
</dbReference>
<dbReference type="PANTHER" id="PTHR45902">
    <property type="entry name" value="LATROPHILIN RECEPTOR-LIKE PROTEIN A"/>
    <property type="match status" value="1"/>
</dbReference>
<accession>A0A9X0CZ23</accession>
<evidence type="ECO:0008006" key="11">
    <source>
        <dbReference type="Google" id="ProtNLM"/>
    </source>
</evidence>
<gene>
    <name evidence="9" type="ORF">OS493_007133</name>
</gene>
<dbReference type="PROSITE" id="PS50958">
    <property type="entry name" value="SMB_2"/>
    <property type="match status" value="1"/>
</dbReference>
<evidence type="ECO:0000259" key="8">
    <source>
        <dbReference type="PROSITE" id="PS50958"/>
    </source>
</evidence>
<dbReference type="GO" id="GO:0007166">
    <property type="term" value="P:cell surface receptor signaling pathway"/>
    <property type="evidence" value="ECO:0007669"/>
    <property type="project" value="InterPro"/>
</dbReference>
<dbReference type="AlphaFoldDB" id="A0A9X0CZ23"/>
<dbReference type="CDD" id="cd15039">
    <property type="entry name" value="7tmB3_Methuselah-like"/>
    <property type="match status" value="1"/>
</dbReference>
<dbReference type="InterPro" id="IPR000832">
    <property type="entry name" value="GPCR_2_secretin-like"/>
</dbReference>
<dbReference type="Gene3D" id="1.20.1070.10">
    <property type="entry name" value="Rhodopsin 7-helix transmembrane proteins"/>
    <property type="match status" value="1"/>
</dbReference>
<keyword evidence="2 6" id="KW-0812">Transmembrane</keyword>
<evidence type="ECO:0000256" key="3">
    <source>
        <dbReference type="ARBA" id="ARBA00022989"/>
    </source>
</evidence>
<dbReference type="PRINTS" id="PR00249">
    <property type="entry name" value="GPCRSECRETIN"/>
</dbReference>
<comment type="caution">
    <text evidence="9">The sequence shown here is derived from an EMBL/GenBank/DDBJ whole genome shotgun (WGS) entry which is preliminary data.</text>
</comment>
<keyword evidence="10" id="KW-1185">Reference proteome</keyword>
<comment type="subcellular location">
    <subcellularLocation>
        <location evidence="1">Membrane</location>
        <topology evidence="1">Multi-pass membrane protein</topology>
    </subcellularLocation>
</comment>
<evidence type="ECO:0000256" key="2">
    <source>
        <dbReference type="ARBA" id="ARBA00022692"/>
    </source>
</evidence>
<dbReference type="EMBL" id="MU826352">
    <property type="protein sequence ID" value="KAJ7380756.1"/>
    <property type="molecule type" value="Genomic_DNA"/>
</dbReference>
<feature type="transmembrane region" description="Helical" evidence="6">
    <location>
        <begin position="684"/>
        <end position="703"/>
    </location>
</feature>
<feature type="domain" description="SMB" evidence="8">
    <location>
        <begin position="79"/>
        <end position="129"/>
    </location>
</feature>
<dbReference type="GO" id="GO:0004930">
    <property type="term" value="F:G protein-coupled receptor activity"/>
    <property type="evidence" value="ECO:0007669"/>
    <property type="project" value="InterPro"/>
</dbReference>
<feature type="transmembrane region" description="Helical" evidence="6">
    <location>
        <begin position="656"/>
        <end position="678"/>
    </location>
</feature>
<evidence type="ECO:0000256" key="5">
    <source>
        <dbReference type="ARBA" id="ARBA00023157"/>
    </source>
</evidence>
<evidence type="ECO:0000256" key="6">
    <source>
        <dbReference type="SAM" id="Phobius"/>
    </source>
</evidence>
<evidence type="ECO:0000313" key="10">
    <source>
        <dbReference type="Proteomes" id="UP001163046"/>
    </source>
</evidence>
<dbReference type="OrthoDB" id="5953841at2759"/>
<dbReference type="InterPro" id="IPR053231">
    <property type="entry name" value="GPCR_LN-TM7"/>
</dbReference>
<feature type="transmembrane region" description="Helical" evidence="6">
    <location>
        <begin position="612"/>
        <end position="635"/>
    </location>
</feature>